<evidence type="ECO:0000256" key="8">
    <source>
        <dbReference type="ARBA" id="ARBA00022792"/>
    </source>
</evidence>
<feature type="compositionally biased region" description="Pro residues" evidence="13">
    <location>
        <begin position="295"/>
        <end position="310"/>
    </location>
</feature>
<dbReference type="GO" id="GO:0005743">
    <property type="term" value="C:mitochondrial inner membrane"/>
    <property type="evidence" value="ECO:0007669"/>
    <property type="project" value="UniProtKB-SubCell"/>
</dbReference>
<evidence type="ECO:0000256" key="10">
    <source>
        <dbReference type="ARBA" id="ARBA00022982"/>
    </source>
</evidence>
<keyword evidence="6" id="KW-0813">Transport</keyword>
<evidence type="ECO:0000256" key="4">
    <source>
        <dbReference type="ARBA" id="ARBA00007945"/>
    </source>
</evidence>
<evidence type="ECO:0000256" key="5">
    <source>
        <dbReference type="ARBA" id="ARBA00015796"/>
    </source>
</evidence>
<feature type="region of interest" description="Disordered" evidence="13">
    <location>
        <begin position="246"/>
        <end position="400"/>
    </location>
</feature>
<gene>
    <name evidence="15" type="ORF">QR680_008992</name>
</gene>
<comment type="similarity">
    <text evidence="4">Belongs to the SS18 family.</text>
</comment>
<protein>
    <recommendedName>
        <fullName evidence="5">NADH dehydrogenase [ubiquinone] iron-sulfur protein 4, mitochondrial</fullName>
    </recommendedName>
</protein>
<evidence type="ECO:0000256" key="12">
    <source>
        <dbReference type="ARBA" id="ARBA00023136"/>
    </source>
</evidence>
<feature type="compositionally biased region" description="Pro residues" evidence="13">
    <location>
        <begin position="344"/>
        <end position="362"/>
    </location>
</feature>
<evidence type="ECO:0000256" key="13">
    <source>
        <dbReference type="SAM" id="MobiDB-lite"/>
    </source>
</evidence>
<evidence type="ECO:0000256" key="1">
    <source>
        <dbReference type="ARBA" id="ARBA00003195"/>
    </source>
</evidence>
<keyword evidence="8" id="KW-0999">Mitochondrion inner membrane</keyword>
<comment type="caution">
    <text evidence="15">The sequence shown here is derived from an EMBL/GenBank/DDBJ whole genome shotgun (WGS) entry which is preliminary data.</text>
</comment>
<dbReference type="PANTHER" id="PTHR12219:SF8">
    <property type="entry name" value="NADH DEHYDROGENASE [UBIQUINONE] IRON-SULFUR PROTEIN 4, MITOCHONDRIAL"/>
    <property type="match status" value="1"/>
</dbReference>
<evidence type="ECO:0000256" key="9">
    <source>
        <dbReference type="ARBA" id="ARBA00022946"/>
    </source>
</evidence>
<keyword evidence="7" id="KW-0679">Respiratory chain</keyword>
<dbReference type="InterPro" id="IPR007726">
    <property type="entry name" value="SS18_N"/>
</dbReference>
<evidence type="ECO:0000256" key="3">
    <source>
        <dbReference type="ARBA" id="ARBA00005882"/>
    </source>
</evidence>
<dbReference type="Proteomes" id="UP001175271">
    <property type="component" value="Unassembled WGS sequence"/>
</dbReference>
<evidence type="ECO:0000256" key="11">
    <source>
        <dbReference type="ARBA" id="ARBA00023128"/>
    </source>
</evidence>
<feature type="domain" description="SS18 N-terminal" evidence="14">
    <location>
        <begin position="186"/>
        <end position="239"/>
    </location>
</feature>
<keyword evidence="9" id="KW-0809">Transit peptide</keyword>
<feature type="compositionally biased region" description="Pro residues" evidence="13">
    <location>
        <begin position="263"/>
        <end position="277"/>
    </location>
</feature>
<evidence type="ECO:0000313" key="15">
    <source>
        <dbReference type="EMBL" id="KAK0425028.1"/>
    </source>
</evidence>
<accession>A0AA39M8W2</accession>
<dbReference type="Pfam" id="PF04800">
    <property type="entry name" value="NDUS4"/>
    <property type="match status" value="1"/>
</dbReference>
<dbReference type="GO" id="GO:0022900">
    <property type="term" value="P:electron transport chain"/>
    <property type="evidence" value="ECO:0007669"/>
    <property type="project" value="InterPro"/>
</dbReference>
<keyword evidence="16" id="KW-1185">Reference proteome</keyword>
<organism evidence="15 16">
    <name type="scientific">Steinernema hermaphroditum</name>
    <dbReference type="NCBI Taxonomy" id="289476"/>
    <lineage>
        <taxon>Eukaryota</taxon>
        <taxon>Metazoa</taxon>
        <taxon>Ecdysozoa</taxon>
        <taxon>Nematoda</taxon>
        <taxon>Chromadorea</taxon>
        <taxon>Rhabditida</taxon>
        <taxon>Tylenchina</taxon>
        <taxon>Panagrolaimomorpha</taxon>
        <taxon>Strongyloidoidea</taxon>
        <taxon>Steinernematidae</taxon>
        <taxon>Steinernema</taxon>
    </lineage>
</organism>
<dbReference type="FunFam" id="3.30.160.190:FF:000001">
    <property type="entry name" value="NADH-ubiquinone oxidoreductase 21 kDa subunit mitochondrial"/>
    <property type="match status" value="1"/>
</dbReference>
<evidence type="ECO:0000259" key="14">
    <source>
        <dbReference type="Pfam" id="PF05030"/>
    </source>
</evidence>
<keyword evidence="11" id="KW-0496">Mitochondrion</keyword>
<evidence type="ECO:0000256" key="2">
    <source>
        <dbReference type="ARBA" id="ARBA00004273"/>
    </source>
</evidence>
<comment type="function">
    <text evidence="1">Accessory subunit of the mitochondrial membrane respiratory chain NADH dehydrogenase (Complex I), that is believed not to be involved in catalysis. Complex I functions in the transfer of electrons from NADH to the respiratory chain. The immediate electron acceptor for the enzyme is believed to be ubiquinone.</text>
</comment>
<dbReference type="InterPro" id="IPR006885">
    <property type="entry name" value="NADH_UbQ_FeS_4_mit-like"/>
</dbReference>
<proteinExistence type="inferred from homology"/>
<feature type="compositionally biased region" description="Polar residues" evidence="13">
    <location>
        <begin position="246"/>
        <end position="258"/>
    </location>
</feature>
<name>A0AA39M8W2_9BILA</name>
<dbReference type="Pfam" id="PF05030">
    <property type="entry name" value="SSXT"/>
    <property type="match status" value="1"/>
</dbReference>
<evidence type="ECO:0000313" key="16">
    <source>
        <dbReference type="Proteomes" id="UP001175271"/>
    </source>
</evidence>
<comment type="subcellular location">
    <subcellularLocation>
        <location evidence="2">Mitochondrion inner membrane</location>
    </subcellularLocation>
</comment>
<dbReference type="Gene3D" id="3.30.160.190">
    <property type="entry name" value="atu1810 like domain"/>
    <property type="match status" value="1"/>
</dbReference>
<evidence type="ECO:0000256" key="6">
    <source>
        <dbReference type="ARBA" id="ARBA00022448"/>
    </source>
</evidence>
<dbReference type="EMBL" id="JAUCMV010000001">
    <property type="protein sequence ID" value="KAK0425028.1"/>
    <property type="molecule type" value="Genomic_DNA"/>
</dbReference>
<comment type="similarity">
    <text evidence="3">Belongs to the complex I NDUFS4 subunit family.</text>
</comment>
<evidence type="ECO:0000256" key="7">
    <source>
        <dbReference type="ARBA" id="ARBA00022660"/>
    </source>
</evidence>
<sequence>MLRLGISQSLRVCGAVRSFADKASVPVTRLSDAKRKSLDDVLGAAEQKTPIPVSSNINETMDLAGIPEEHMAQRSARIFKPAREATQTAWNNTNVWKIELDNRERWENPLMGWSSTADPLSNISMNLDFASAEDAIAFCEKNHWNYEVEKPKERQIKLKSYGANFSWNKRTRAKMSVIFNKDDETPVDAATIEKMLEENSLLIQTIKSYQAQGRASEALKYQRLLHRNLYFLANVADRSLALELSNEAQGTSSQQQGAHQPPEQTPTPPQLQVPPTQPAHAYPNPTTQHLQGHPGGPPHPQHTYPGPPPNQQTHGYPGAPMHPHQQAYAGGPPIPYPGEQRSPHPGPPPPGMHMSPQVPPPSHHQQHPPGAYPQGYPTSMAEHQMHYPPMHMTQQPPKSM</sequence>
<keyword evidence="10" id="KW-0249">Electron transport</keyword>
<keyword evidence="12" id="KW-0472">Membrane</keyword>
<dbReference type="InterPro" id="IPR038532">
    <property type="entry name" value="NDUFS4-like_sf"/>
</dbReference>
<dbReference type="PANTHER" id="PTHR12219">
    <property type="entry name" value="NADH-UBIQUINONE OXIDOREDUCTASE"/>
    <property type="match status" value="1"/>
</dbReference>
<dbReference type="AlphaFoldDB" id="A0AA39M8W2"/>
<reference evidence="15" key="1">
    <citation type="submission" date="2023-06" db="EMBL/GenBank/DDBJ databases">
        <title>Genomic analysis of the entomopathogenic nematode Steinernema hermaphroditum.</title>
        <authorList>
            <person name="Schwarz E.M."/>
            <person name="Heppert J.K."/>
            <person name="Baniya A."/>
            <person name="Schwartz H.T."/>
            <person name="Tan C.-H."/>
            <person name="Antoshechkin I."/>
            <person name="Sternberg P.W."/>
            <person name="Goodrich-Blair H."/>
            <person name="Dillman A.R."/>
        </authorList>
    </citation>
    <scope>NUCLEOTIDE SEQUENCE</scope>
    <source>
        <strain evidence="15">PS9179</strain>
        <tissue evidence="15">Whole animal</tissue>
    </source>
</reference>